<proteinExistence type="predicted"/>
<protein>
    <submittedName>
        <fullName evidence="2">HAD-IIIC family phosphatase</fullName>
    </submittedName>
</protein>
<name>A0A7D5H625_9PSED</name>
<evidence type="ECO:0000259" key="1">
    <source>
        <dbReference type="Pfam" id="PF21211"/>
    </source>
</evidence>
<dbReference type="InterPro" id="IPR049369">
    <property type="entry name" value="BF1531-like_N"/>
</dbReference>
<dbReference type="KEGG" id="pez:HWQ56_09285"/>
<organism evidence="2 3">
    <name type="scientific">Pseudomonas eucalypticola</name>
    <dbReference type="NCBI Taxonomy" id="2599595"/>
    <lineage>
        <taxon>Bacteria</taxon>
        <taxon>Pseudomonadati</taxon>
        <taxon>Pseudomonadota</taxon>
        <taxon>Gammaproteobacteria</taxon>
        <taxon>Pseudomonadales</taxon>
        <taxon>Pseudomonadaceae</taxon>
        <taxon>Pseudomonas</taxon>
    </lineage>
</organism>
<dbReference type="Gene3D" id="3.40.50.1110">
    <property type="entry name" value="SGNH hydrolase"/>
    <property type="match status" value="1"/>
</dbReference>
<sequence length="631" mass="69547">MPNQLSTLPWLVQPPADFSVKCRAFTADTSDLGRLVQALANCAMDGNHLQKLANAIRKLQSAGASLQPLTALRLGLLGNGTQDFVAPALVASAARHGLALEVVKGEYDQVLQEAIEEHSALNAFRPHAVLIAVDYRALPWQPTPGDAGTAAANVEMAFNYLQSVRDAVHRNSGGLCIVQTLAPPPESLFGSYDRRVPGTLLWLVEELNRRLVAALANSEDLLFDVAHLAALAGLDAWHSPAEWNMAKLPFASEFLPLYAEHMVRILAALRGRSRRCLILDLDNTVWGGVIGDDGLEGIRVAQGDAVGEAHLAVQRMALALRERGIVLAVSSKNTDEVARKPFQEHPEMLLREDHFAVFQANWQDKATNIKAIAEELALGLDAMVFLDDNPVERGLIRQILPQVAVPELNEDPASYARTLAAAGYFETVVFSEEDRQRAALYQENARRITLQQQAGDVGAYLASLDMEIVFKPFDATGRSRIVQLINKSNQYNLTTRRYTEADVLAVENDPAQFSLQVRLIDRFGDNGMISVVICKPSAPGTWTLDTWLMSCRVLGRQVEDSVLCEILAQARQRGITRLVGEYIPSERNTMVHKHYQKLGFEQTGEGPDGTTFWALDTQVEKSAPLMRVRHE</sequence>
<dbReference type="Proteomes" id="UP000509568">
    <property type="component" value="Chromosome"/>
</dbReference>
<dbReference type="InterPro" id="IPR010037">
    <property type="entry name" value="FkbH_domain"/>
</dbReference>
<evidence type="ECO:0000313" key="3">
    <source>
        <dbReference type="Proteomes" id="UP000509568"/>
    </source>
</evidence>
<feature type="domain" description="BF1531-like N-terminal" evidence="1">
    <location>
        <begin position="73"/>
        <end position="266"/>
    </location>
</feature>
<dbReference type="GO" id="GO:0016788">
    <property type="term" value="F:hydrolase activity, acting on ester bonds"/>
    <property type="evidence" value="ECO:0007669"/>
    <property type="project" value="UniProtKB-ARBA"/>
</dbReference>
<gene>
    <name evidence="2" type="ORF">HWQ56_09285</name>
</gene>
<evidence type="ECO:0000313" key="2">
    <source>
        <dbReference type="EMBL" id="QKZ03964.1"/>
    </source>
</evidence>
<dbReference type="SUPFAM" id="SSF56784">
    <property type="entry name" value="HAD-like"/>
    <property type="match status" value="1"/>
</dbReference>
<dbReference type="NCBIfam" id="TIGR01681">
    <property type="entry name" value="HAD-SF-IIIC"/>
    <property type="match status" value="1"/>
</dbReference>
<reference evidence="2 3" key="1">
    <citation type="submission" date="2020-06" db="EMBL/GenBank/DDBJ databases">
        <title>Pseudomonas eucalypticola sp. nov., an endophyte of Eucalyptus dunnii leaves with biocontrol ability of eucalyptus leaf blight.</title>
        <authorList>
            <person name="Liu Y."/>
            <person name="Song Z."/>
            <person name="Zeng H."/>
            <person name="Lu M."/>
            <person name="Wang X."/>
            <person name="Lian X."/>
            <person name="Zhang Q."/>
        </authorList>
    </citation>
    <scope>NUCLEOTIDE SEQUENCE [LARGE SCALE GENOMIC DNA]</scope>
    <source>
        <strain evidence="2 3">NP-1</strain>
    </source>
</reference>
<dbReference type="InterPro" id="IPR010033">
    <property type="entry name" value="HAD_SF_ppase_IIIC"/>
</dbReference>
<dbReference type="SUPFAM" id="SSF55729">
    <property type="entry name" value="Acyl-CoA N-acyltransferases (Nat)"/>
    <property type="match status" value="1"/>
</dbReference>
<accession>A0A7D5H625</accession>
<dbReference type="InterPro" id="IPR036514">
    <property type="entry name" value="SGNH_hydro_sf"/>
</dbReference>
<keyword evidence="3" id="KW-1185">Reference proteome</keyword>
<dbReference type="AlphaFoldDB" id="A0A7D5H625"/>
<dbReference type="Gene3D" id="3.40.50.1000">
    <property type="entry name" value="HAD superfamily/HAD-like"/>
    <property type="match status" value="1"/>
</dbReference>
<dbReference type="Pfam" id="PF21211">
    <property type="entry name" value="FkbH_N"/>
    <property type="match status" value="1"/>
</dbReference>
<dbReference type="RefSeq" id="WP_176570271.1">
    <property type="nucleotide sequence ID" value="NZ_CP056030.1"/>
</dbReference>
<dbReference type="InterPro" id="IPR023214">
    <property type="entry name" value="HAD_sf"/>
</dbReference>
<dbReference type="NCBIfam" id="TIGR01686">
    <property type="entry name" value="FkbH"/>
    <property type="match status" value="1"/>
</dbReference>
<dbReference type="InterPro" id="IPR036412">
    <property type="entry name" value="HAD-like_sf"/>
</dbReference>
<dbReference type="EMBL" id="CP056030">
    <property type="protein sequence ID" value="QKZ03964.1"/>
    <property type="molecule type" value="Genomic_DNA"/>
</dbReference>
<dbReference type="InterPro" id="IPR016181">
    <property type="entry name" value="Acyl_CoA_acyltransferase"/>
</dbReference>